<evidence type="ECO:0000256" key="1">
    <source>
        <dbReference type="ARBA" id="ARBA00004651"/>
    </source>
</evidence>
<organism evidence="8 9">
    <name type="scientific">Portunus trituberculatus</name>
    <name type="common">Swimming crab</name>
    <name type="synonym">Neptunus trituberculatus</name>
    <dbReference type="NCBI Taxonomy" id="210409"/>
    <lineage>
        <taxon>Eukaryota</taxon>
        <taxon>Metazoa</taxon>
        <taxon>Ecdysozoa</taxon>
        <taxon>Arthropoda</taxon>
        <taxon>Crustacea</taxon>
        <taxon>Multicrustacea</taxon>
        <taxon>Malacostraca</taxon>
        <taxon>Eumalacostraca</taxon>
        <taxon>Eucarida</taxon>
        <taxon>Decapoda</taxon>
        <taxon>Pleocyemata</taxon>
        <taxon>Brachyura</taxon>
        <taxon>Eubrachyura</taxon>
        <taxon>Portunoidea</taxon>
        <taxon>Portunidae</taxon>
        <taxon>Portuninae</taxon>
        <taxon>Portunus</taxon>
    </lineage>
</organism>
<evidence type="ECO:0000313" key="9">
    <source>
        <dbReference type="Proteomes" id="UP000324222"/>
    </source>
</evidence>
<evidence type="ECO:0000256" key="5">
    <source>
        <dbReference type="ARBA" id="ARBA00023136"/>
    </source>
</evidence>
<keyword evidence="3 6" id="KW-0812">Transmembrane</keyword>
<feature type="transmembrane region" description="Helical" evidence="6">
    <location>
        <begin position="138"/>
        <end position="156"/>
    </location>
</feature>
<keyword evidence="9" id="KW-1185">Reference proteome</keyword>
<evidence type="ECO:0000256" key="7">
    <source>
        <dbReference type="SAM" id="SignalP"/>
    </source>
</evidence>
<sequence>MQLLMVAMEWVALLLGLLPLGGRVGHWSPKRTVLAVVIAGLTLLMDVTFFIVSALCLREIETSRLDMIVGIVIVEYALAKSVVVLAVAPLRIISEADLNFAGQVICPEVGIEVARLLKMCEKPLVIRPCGMYTISRSNMLAMLSAISTYLVVLLQFQSPNDISFPYPQQGNDSVSL</sequence>
<accession>A0A5B7DBI2</accession>
<dbReference type="GO" id="GO:0050909">
    <property type="term" value="P:sensory perception of taste"/>
    <property type="evidence" value="ECO:0007669"/>
    <property type="project" value="InterPro"/>
</dbReference>
<evidence type="ECO:0000256" key="3">
    <source>
        <dbReference type="ARBA" id="ARBA00022692"/>
    </source>
</evidence>
<dbReference type="EMBL" id="VSRR010000704">
    <property type="protein sequence ID" value="MPC18714.1"/>
    <property type="molecule type" value="Genomic_DNA"/>
</dbReference>
<dbReference type="GO" id="GO:0005886">
    <property type="term" value="C:plasma membrane"/>
    <property type="evidence" value="ECO:0007669"/>
    <property type="project" value="UniProtKB-SubCell"/>
</dbReference>
<keyword evidence="2" id="KW-1003">Cell membrane</keyword>
<name>A0A5B7DBI2_PORTR</name>
<feature type="transmembrane region" description="Helical" evidence="6">
    <location>
        <begin position="68"/>
        <end position="88"/>
    </location>
</feature>
<evidence type="ECO:0000256" key="2">
    <source>
        <dbReference type="ARBA" id="ARBA00022475"/>
    </source>
</evidence>
<feature type="chain" id="PRO_5022779934" evidence="7">
    <location>
        <begin position="17"/>
        <end position="176"/>
    </location>
</feature>
<reference evidence="8 9" key="1">
    <citation type="submission" date="2019-05" db="EMBL/GenBank/DDBJ databases">
        <title>Another draft genome of Portunus trituberculatus and its Hox gene families provides insights of decapod evolution.</title>
        <authorList>
            <person name="Jeong J.-H."/>
            <person name="Song I."/>
            <person name="Kim S."/>
            <person name="Choi T."/>
            <person name="Kim D."/>
            <person name="Ryu S."/>
            <person name="Kim W."/>
        </authorList>
    </citation>
    <scope>NUCLEOTIDE SEQUENCE [LARGE SCALE GENOMIC DNA]</scope>
    <source>
        <tissue evidence="8">Muscle</tissue>
    </source>
</reference>
<comment type="caution">
    <text evidence="8">The sequence shown here is derived from an EMBL/GenBank/DDBJ whole genome shotgun (WGS) entry which is preliminary data.</text>
</comment>
<evidence type="ECO:0000313" key="8">
    <source>
        <dbReference type="EMBL" id="MPC18714.1"/>
    </source>
</evidence>
<dbReference type="Proteomes" id="UP000324222">
    <property type="component" value="Unassembled WGS sequence"/>
</dbReference>
<keyword evidence="4 6" id="KW-1133">Transmembrane helix</keyword>
<evidence type="ECO:0000256" key="6">
    <source>
        <dbReference type="SAM" id="Phobius"/>
    </source>
</evidence>
<keyword evidence="5 6" id="KW-0472">Membrane</keyword>
<dbReference type="Pfam" id="PF08395">
    <property type="entry name" value="7tm_7"/>
    <property type="match status" value="1"/>
</dbReference>
<protein>
    <submittedName>
        <fullName evidence="8">Uncharacterized protein</fullName>
    </submittedName>
</protein>
<comment type="subcellular location">
    <subcellularLocation>
        <location evidence="1">Cell membrane</location>
        <topology evidence="1">Multi-pass membrane protein</topology>
    </subcellularLocation>
</comment>
<gene>
    <name evidence="8" type="ORF">E2C01_011609</name>
</gene>
<evidence type="ECO:0000256" key="4">
    <source>
        <dbReference type="ARBA" id="ARBA00022989"/>
    </source>
</evidence>
<dbReference type="AlphaFoldDB" id="A0A5B7DBI2"/>
<feature type="transmembrane region" description="Helical" evidence="6">
    <location>
        <begin position="33"/>
        <end position="56"/>
    </location>
</feature>
<feature type="signal peptide" evidence="7">
    <location>
        <begin position="1"/>
        <end position="16"/>
    </location>
</feature>
<keyword evidence="7" id="KW-0732">Signal</keyword>
<dbReference type="InterPro" id="IPR013604">
    <property type="entry name" value="7TM_chemorcpt"/>
</dbReference>
<proteinExistence type="predicted"/>